<evidence type="ECO:0000313" key="4">
    <source>
        <dbReference type="Proteomes" id="UP001291623"/>
    </source>
</evidence>
<dbReference type="Gene3D" id="6.10.250.3450">
    <property type="match status" value="1"/>
</dbReference>
<dbReference type="AlphaFoldDB" id="A0AAE1V036"/>
<sequence length="433" mass="49660">MCPRALCDQKVTGSSHENSVLQKCKASLKTEREKKKEMYFPLRKYAIKVCQKAPLSRGPLWPSWYSIQLLLLVVSPKYRRIKNLPSPQSIIRFLQREKCDSSGVEEAINSGSSSPPPADQFPVIIEDEYEATDEEVPLKKPRTSAPLPETTTHPLESTTPHPGFGQDDFDHLFGEADTKNTANSVPPKNTSKFAHFPIPQRLSSLSRPPENHSTSWAKLVSFFSALRVNPNKLRTATLSLLEDTNFLSQPFGVASYLRPLISESDKYKMKEVSWNHSYWSGKVSSASSRKMRTLRLNWMPRKEKSYSLKKASDRKMRNFLAAVKKNFERDIEMSQDQVRQQTQIIEQLRAELGHTTRRYAKISAQQDQALAERDQACNDLEVEEARMVLKTEHITWNVRRFTLEQARDELSSLDKKIVEAKDLELKVFNRSCL</sequence>
<keyword evidence="4" id="KW-1185">Reference proteome</keyword>
<feature type="compositionally biased region" description="Polar residues" evidence="2">
    <location>
        <begin position="149"/>
        <end position="160"/>
    </location>
</feature>
<dbReference type="Proteomes" id="UP001291623">
    <property type="component" value="Unassembled WGS sequence"/>
</dbReference>
<dbReference type="EMBL" id="JAVYJV010000016">
    <property type="protein sequence ID" value="KAK4351518.1"/>
    <property type="molecule type" value="Genomic_DNA"/>
</dbReference>
<evidence type="ECO:0000256" key="1">
    <source>
        <dbReference type="SAM" id="Coils"/>
    </source>
</evidence>
<proteinExistence type="predicted"/>
<reference evidence="3" key="1">
    <citation type="submission" date="2023-12" db="EMBL/GenBank/DDBJ databases">
        <title>Genome assembly of Anisodus tanguticus.</title>
        <authorList>
            <person name="Wang Y.-J."/>
        </authorList>
    </citation>
    <scope>NUCLEOTIDE SEQUENCE</scope>
    <source>
        <strain evidence="3">KB-2021</strain>
        <tissue evidence="3">Leaf</tissue>
    </source>
</reference>
<organism evidence="3 4">
    <name type="scientific">Anisodus tanguticus</name>
    <dbReference type="NCBI Taxonomy" id="243964"/>
    <lineage>
        <taxon>Eukaryota</taxon>
        <taxon>Viridiplantae</taxon>
        <taxon>Streptophyta</taxon>
        <taxon>Embryophyta</taxon>
        <taxon>Tracheophyta</taxon>
        <taxon>Spermatophyta</taxon>
        <taxon>Magnoliopsida</taxon>
        <taxon>eudicotyledons</taxon>
        <taxon>Gunneridae</taxon>
        <taxon>Pentapetalae</taxon>
        <taxon>asterids</taxon>
        <taxon>lamiids</taxon>
        <taxon>Solanales</taxon>
        <taxon>Solanaceae</taxon>
        <taxon>Solanoideae</taxon>
        <taxon>Hyoscyameae</taxon>
        <taxon>Anisodus</taxon>
    </lineage>
</organism>
<evidence type="ECO:0000256" key="2">
    <source>
        <dbReference type="SAM" id="MobiDB-lite"/>
    </source>
</evidence>
<evidence type="ECO:0000313" key="3">
    <source>
        <dbReference type="EMBL" id="KAK4351518.1"/>
    </source>
</evidence>
<keyword evidence="1" id="KW-0175">Coiled coil</keyword>
<comment type="caution">
    <text evidence="3">The sequence shown here is derived from an EMBL/GenBank/DDBJ whole genome shotgun (WGS) entry which is preliminary data.</text>
</comment>
<accession>A0AAE1V036</accession>
<name>A0AAE1V036_9SOLA</name>
<feature type="region of interest" description="Disordered" evidence="2">
    <location>
        <begin position="132"/>
        <end position="160"/>
    </location>
</feature>
<gene>
    <name evidence="3" type="ORF">RND71_030831</name>
</gene>
<protein>
    <submittedName>
        <fullName evidence="3">Uncharacterized protein</fullName>
    </submittedName>
</protein>
<feature type="coiled-coil region" evidence="1">
    <location>
        <begin position="331"/>
        <end position="365"/>
    </location>
</feature>